<accession>A0A2Z6P887</accession>
<dbReference type="AlphaFoldDB" id="A0A2Z6P887"/>
<dbReference type="Proteomes" id="UP000242715">
    <property type="component" value="Unassembled WGS sequence"/>
</dbReference>
<sequence>MMCGVGGLRWEVYSRSGAAANKKVRNGFALIWHTTIWMIWKSRNNIIFSNGEIDSEQVADAIKLMSWRWGMSRHNILFVEGPVELRGLLGFF</sequence>
<reference evidence="2" key="1">
    <citation type="journal article" date="2017" name="Front. Plant Sci.">
        <title>Climate Clever Clovers: New Paradigm to Reduce the Environmental Footprint of Ruminants by Breeding Low Methanogenic Forages Utilizing Haplotype Variation.</title>
        <authorList>
            <person name="Kaur P."/>
            <person name="Appels R."/>
            <person name="Bayer P.E."/>
            <person name="Keeble-Gagnere G."/>
            <person name="Wang J."/>
            <person name="Hirakawa H."/>
            <person name="Shirasawa K."/>
            <person name="Vercoe P."/>
            <person name="Stefanova K."/>
            <person name="Durmic Z."/>
            <person name="Nichols P."/>
            <person name="Revell C."/>
            <person name="Isobe S.N."/>
            <person name="Edwards D."/>
            <person name="Erskine W."/>
        </authorList>
    </citation>
    <scope>NUCLEOTIDE SEQUENCE [LARGE SCALE GENOMIC DNA]</scope>
    <source>
        <strain evidence="2">cv. Daliak</strain>
    </source>
</reference>
<evidence type="ECO:0000313" key="2">
    <source>
        <dbReference type="Proteomes" id="UP000242715"/>
    </source>
</evidence>
<name>A0A2Z6P887_TRISU</name>
<proteinExistence type="predicted"/>
<gene>
    <name evidence="1" type="ORF">TSUD_64880</name>
</gene>
<protein>
    <recommendedName>
        <fullName evidence="3">Reverse transcriptase zinc-binding domain-containing protein</fullName>
    </recommendedName>
</protein>
<dbReference type="EMBL" id="DF973730">
    <property type="protein sequence ID" value="GAU38757.1"/>
    <property type="molecule type" value="Genomic_DNA"/>
</dbReference>
<evidence type="ECO:0008006" key="3">
    <source>
        <dbReference type="Google" id="ProtNLM"/>
    </source>
</evidence>
<organism evidence="1 2">
    <name type="scientific">Trifolium subterraneum</name>
    <name type="common">Subterranean clover</name>
    <dbReference type="NCBI Taxonomy" id="3900"/>
    <lineage>
        <taxon>Eukaryota</taxon>
        <taxon>Viridiplantae</taxon>
        <taxon>Streptophyta</taxon>
        <taxon>Embryophyta</taxon>
        <taxon>Tracheophyta</taxon>
        <taxon>Spermatophyta</taxon>
        <taxon>Magnoliopsida</taxon>
        <taxon>eudicotyledons</taxon>
        <taxon>Gunneridae</taxon>
        <taxon>Pentapetalae</taxon>
        <taxon>rosids</taxon>
        <taxon>fabids</taxon>
        <taxon>Fabales</taxon>
        <taxon>Fabaceae</taxon>
        <taxon>Papilionoideae</taxon>
        <taxon>50 kb inversion clade</taxon>
        <taxon>NPAAA clade</taxon>
        <taxon>Hologalegina</taxon>
        <taxon>IRL clade</taxon>
        <taxon>Trifolieae</taxon>
        <taxon>Trifolium</taxon>
    </lineage>
</organism>
<dbReference type="OrthoDB" id="696485at2759"/>
<keyword evidence="2" id="KW-1185">Reference proteome</keyword>
<evidence type="ECO:0000313" key="1">
    <source>
        <dbReference type="EMBL" id="GAU38757.1"/>
    </source>
</evidence>